<dbReference type="PANTHER" id="PTHR11267">
    <property type="entry name" value="T-BOX PROTEIN-RELATED"/>
    <property type="match status" value="1"/>
</dbReference>
<dbReference type="GO" id="GO:0000785">
    <property type="term" value="C:chromatin"/>
    <property type="evidence" value="ECO:0007669"/>
    <property type="project" value="TreeGrafter"/>
</dbReference>
<dbReference type="GO" id="GO:0001708">
    <property type="term" value="P:cell fate specification"/>
    <property type="evidence" value="ECO:0007669"/>
    <property type="project" value="TreeGrafter"/>
</dbReference>
<dbReference type="GO" id="GO:0045893">
    <property type="term" value="P:positive regulation of DNA-templated transcription"/>
    <property type="evidence" value="ECO:0007669"/>
    <property type="project" value="InterPro"/>
</dbReference>
<dbReference type="InterPro" id="IPR036960">
    <property type="entry name" value="T-box_sf"/>
</dbReference>
<keyword evidence="3 6" id="KW-0238">DNA-binding</keyword>
<evidence type="ECO:0000313" key="9">
    <source>
        <dbReference type="Proteomes" id="UP000264840"/>
    </source>
</evidence>
<comment type="subcellular location">
    <subcellularLocation>
        <location evidence="1 6">Nucleus</location>
    </subcellularLocation>
</comment>
<sequence>TLSNGWLLTCVDECVLPVTVSSPRRRMFPPLRARCTGMDRKAKYILLMDIVAADDCRYKFHNSRWMVAGKADPEMPKRMYIHPDSPATGEQWMSKVVNFLKLKLTNNISDKHGFTILNSMHKYQPRFHIVKAHDILTLPYCTFRTYVFSETEFIAVTAYQNDKITQLKIDNNPFAKGFRDTGNGRREKRQVISYKLQKKKILCTCLFLYETKPCSTLLWLCRSTKRNVDLGQSHVSSLTTDQANRYQKQDARTEQLSDVSTGFAYSCAYSPELNRYLWDPSVSNGLFHSSRLNTWHSCANVDRVVPCGLSPALTTLPINQQHAMAQVHSNTI</sequence>
<evidence type="ECO:0000256" key="2">
    <source>
        <dbReference type="ARBA" id="ARBA00023015"/>
    </source>
</evidence>
<evidence type="ECO:0000256" key="5">
    <source>
        <dbReference type="ARBA" id="ARBA00023242"/>
    </source>
</evidence>
<reference evidence="8" key="1">
    <citation type="submission" date="2025-08" db="UniProtKB">
        <authorList>
            <consortium name="Ensembl"/>
        </authorList>
    </citation>
    <scope>IDENTIFICATION</scope>
</reference>
<keyword evidence="9" id="KW-1185">Reference proteome</keyword>
<comment type="caution">
    <text evidence="6">Lacks conserved residue(s) required for the propagation of feature annotation.</text>
</comment>
<dbReference type="SMART" id="SM00425">
    <property type="entry name" value="TBOX"/>
    <property type="match status" value="1"/>
</dbReference>
<dbReference type="InterPro" id="IPR001699">
    <property type="entry name" value="TF_T-box"/>
</dbReference>
<reference evidence="8" key="2">
    <citation type="submission" date="2025-09" db="UniProtKB">
        <authorList>
            <consortium name="Ensembl"/>
        </authorList>
    </citation>
    <scope>IDENTIFICATION</scope>
</reference>
<keyword evidence="4" id="KW-0804">Transcription</keyword>
<accession>A0A3Q2VE32</accession>
<evidence type="ECO:0000259" key="7">
    <source>
        <dbReference type="PROSITE" id="PS50252"/>
    </source>
</evidence>
<proteinExistence type="predicted"/>
<dbReference type="Proteomes" id="UP000264840">
    <property type="component" value="Unplaced"/>
</dbReference>
<dbReference type="PANTHER" id="PTHR11267:SF181">
    <property type="entry name" value="OPTOMOTOR-BLIND PROTEIN"/>
    <property type="match status" value="1"/>
</dbReference>
<name>A0A3Q2VE32_HAPBU</name>
<dbReference type="PROSITE" id="PS50252">
    <property type="entry name" value="TBOX_3"/>
    <property type="match status" value="1"/>
</dbReference>
<dbReference type="FunFam" id="2.60.40.820:FF:000012">
    <property type="entry name" value="T-box transcription factor TBX2"/>
    <property type="match status" value="1"/>
</dbReference>
<dbReference type="InterPro" id="IPR008967">
    <property type="entry name" value="p53-like_TF_DNA-bd_sf"/>
</dbReference>
<evidence type="ECO:0000256" key="6">
    <source>
        <dbReference type="PROSITE-ProRule" id="PRU00201"/>
    </source>
</evidence>
<feature type="domain" description="T-box" evidence="7">
    <location>
        <begin position="2"/>
        <end position="180"/>
    </location>
</feature>
<evidence type="ECO:0000313" key="8">
    <source>
        <dbReference type="Ensembl" id="ENSHBUP00000009285.1"/>
    </source>
</evidence>
<organism evidence="8 9">
    <name type="scientific">Haplochromis burtoni</name>
    <name type="common">Burton's mouthbrooder</name>
    <name type="synonym">Chromis burtoni</name>
    <dbReference type="NCBI Taxonomy" id="8153"/>
    <lineage>
        <taxon>Eukaryota</taxon>
        <taxon>Metazoa</taxon>
        <taxon>Chordata</taxon>
        <taxon>Craniata</taxon>
        <taxon>Vertebrata</taxon>
        <taxon>Euteleostomi</taxon>
        <taxon>Actinopterygii</taxon>
        <taxon>Neopterygii</taxon>
        <taxon>Teleostei</taxon>
        <taxon>Neoteleostei</taxon>
        <taxon>Acanthomorphata</taxon>
        <taxon>Ovalentaria</taxon>
        <taxon>Cichlomorphae</taxon>
        <taxon>Cichliformes</taxon>
        <taxon>Cichlidae</taxon>
        <taxon>African cichlids</taxon>
        <taxon>Pseudocrenilabrinae</taxon>
        <taxon>Haplochromini</taxon>
        <taxon>Haplochromis</taxon>
    </lineage>
</organism>
<dbReference type="GeneTree" id="ENSGT00940000158066"/>
<dbReference type="Pfam" id="PF00907">
    <property type="entry name" value="T-box"/>
    <property type="match status" value="1"/>
</dbReference>
<protein>
    <submittedName>
        <fullName evidence="8">T-box transcription factor 3b</fullName>
    </submittedName>
</protein>
<dbReference type="Ensembl" id="ENSHBUT00000000497.1">
    <property type="protein sequence ID" value="ENSHBUP00000009285.1"/>
    <property type="gene ID" value="ENSHBUG00000010837.1"/>
</dbReference>
<dbReference type="PROSITE" id="PS01264">
    <property type="entry name" value="TBOX_2"/>
    <property type="match status" value="1"/>
</dbReference>
<evidence type="ECO:0000256" key="3">
    <source>
        <dbReference type="ARBA" id="ARBA00023125"/>
    </source>
</evidence>
<keyword evidence="2" id="KW-0805">Transcription regulation</keyword>
<dbReference type="SUPFAM" id="SSF49417">
    <property type="entry name" value="p53-like transcription factors"/>
    <property type="match status" value="1"/>
</dbReference>
<evidence type="ECO:0000256" key="4">
    <source>
        <dbReference type="ARBA" id="ARBA00023163"/>
    </source>
</evidence>
<dbReference type="Gene3D" id="2.60.40.820">
    <property type="entry name" value="Transcription factor, T-box"/>
    <property type="match status" value="1"/>
</dbReference>
<dbReference type="GO" id="GO:0000981">
    <property type="term" value="F:DNA-binding transcription factor activity, RNA polymerase II-specific"/>
    <property type="evidence" value="ECO:0007669"/>
    <property type="project" value="TreeGrafter"/>
</dbReference>
<dbReference type="AlphaFoldDB" id="A0A3Q2VE32"/>
<keyword evidence="5 6" id="KW-0539">Nucleus</keyword>
<dbReference type="InterPro" id="IPR046360">
    <property type="entry name" value="T-box_DNA-bd"/>
</dbReference>
<dbReference type="PRINTS" id="PR00937">
    <property type="entry name" value="TBOX"/>
</dbReference>
<evidence type="ECO:0000256" key="1">
    <source>
        <dbReference type="ARBA" id="ARBA00004123"/>
    </source>
</evidence>
<dbReference type="GO" id="GO:0005634">
    <property type="term" value="C:nucleus"/>
    <property type="evidence" value="ECO:0007669"/>
    <property type="project" value="UniProtKB-SubCell"/>
</dbReference>
<dbReference type="InterPro" id="IPR018186">
    <property type="entry name" value="TF_T-box_CS"/>
</dbReference>
<dbReference type="GO" id="GO:0000978">
    <property type="term" value="F:RNA polymerase II cis-regulatory region sequence-specific DNA binding"/>
    <property type="evidence" value="ECO:0007669"/>
    <property type="project" value="InterPro"/>
</dbReference>